<reference evidence="2 3" key="1">
    <citation type="submission" date="2023-02" db="EMBL/GenBank/DDBJ databases">
        <title>LHISI_Scaffold_Assembly.</title>
        <authorList>
            <person name="Stuart O.P."/>
            <person name="Cleave R."/>
            <person name="Magrath M.J.L."/>
            <person name="Mikheyev A.S."/>
        </authorList>
    </citation>
    <scope>NUCLEOTIDE SEQUENCE [LARGE SCALE GENOMIC DNA]</scope>
    <source>
        <strain evidence="2">Daus_M_001</strain>
        <tissue evidence="2">Leg muscle</tissue>
    </source>
</reference>
<dbReference type="EMBL" id="JARBHB010000006">
    <property type="protein sequence ID" value="KAJ8882153.1"/>
    <property type="molecule type" value="Genomic_DNA"/>
</dbReference>
<organism evidence="2 3">
    <name type="scientific">Dryococelus australis</name>
    <dbReference type="NCBI Taxonomy" id="614101"/>
    <lineage>
        <taxon>Eukaryota</taxon>
        <taxon>Metazoa</taxon>
        <taxon>Ecdysozoa</taxon>
        <taxon>Arthropoda</taxon>
        <taxon>Hexapoda</taxon>
        <taxon>Insecta</taxon>
        <taxon>Pterygota</taxon>
        <taxon>Neoptera</taxon>
        <taxon>Polyneoptera</taxon>
        <taxon>Phasmatodea</taxon>
        <taxon>Verophasmatodea</taxon>
        <taxon>Anareolatae</taxon>
        <taxon>Phasmatidae</taxon>
        <taxon>Eurycanthinae</taxon>
        <taxon>Dryococelus</taxon>
    </lineage>
</organism>
<dbReference type="Proteomes" id="UP001159363">
    <property type="component" value="Chromosome 5"/>
</dbReference>
<feature type="region of interest" description="Disordered" evidence="1">
    <location>
        <begin position="112"/>
        <end position="132"/>
    </location>
</feature>
<evidence type="ECO:0000313" key="3">
    <source>
        <dbReference type="Proteomes" id="UP001159363"/>
    </source>
</evidence>
<proteinExistence type="predicted"/>
<evidence type="ECO:0000256" key="1">
    <source>
        <dbReference type="SAM" id="MobiDB-lite"/>
    </source>
</evidence>
<comment type="caution">
    <text evidence="2">The sequence shown here is derived from an EMBL/GenBank/DDBJ whole genome shotgun (WGS) entry which is preliminary data.</text>
</comment>
<gene>
    <name evidence="2" type="ORF">PR048_018641</name>
</gene>
<name>A0ABQ9HCW3_9NEOP</name>
<feature type="region of interest" description="Disordered" evidence="1">
    <location>
        <begin position="73"/>
        <end position="94"/>
    </location>
</feature>
<protein>
    <submittedName>
        <fullName evidence="2">Uncharacterized protein</fullName>
    </submittedName>
</protein>
<sequence length="174" mass="19999">MKNRNKDEHGRTVSWLEIKCLRFEKQRPGAIIYRPCYLCQKRKKEYLLRLCLTGVIPAELNAWYESLPTSVTARTCTPEPADDEEGENDERKEDSGFIKTIPFVDFTDSKSMSAGPCSGHQRQRANTLGESGWRQRRWQQVMELVCNNRPDLPMDNSGIDEEDSEATTNILQAN</sequence>
<accession>A0ABQ9HCW3</accession>
<keyword evidence="3" id="KW-1185">Reference proteome</keyword>
<feature type="region of interest" description="Disordered" evidence="1">
    <location>
        <begin position="149"/>
        <end position="174"/>
    </location>
</feature>
<evidence type="ECO:0000313" key="2">
    <source>
        <dbReference type="EMBL" id="KAJ8882153.1"/>
    </source>
</evidence>